<dbReference type="AlphaFoldDB" id="A0AAW2YJY7"/>
<dbReference type="InterPro" id="IPR035901">
    <property type="entry name" value="GIY-YIG_endonuc_sf"/>
</dbReference>
<dbReference type="EMBL" id="JAOPGA020000167">
    <property type="protein sequence ID" value="KAL0477351.1"/>
    <property type="molecule type" value="Genomic_DNA"/>
</dbReference>
<organism evidence="2 3">
    <name type="scientific">Acrasis kona</name>
    <dbReference type="NCBI Taxonomy" id="1008807"/>
    <lineage>
        <taxon>Eukaryota</taxon>
        <taxon>Discoba</taxon>
        <taxon>Heterolobosea</taxon>
        <taxon>Tetramitia</taxon>
        <taxon>Eutetramitia</taxon>
        <taxon>Acrasidae</taxon>
        <taxon>Acrasis</taxon>
    </lineage>
</organism>
<evidence type="ECO:0000259" key="1">
    <source>
        <dbReference type="PROSITE" id="PS50164"/>
    </source>
</evidence>
<keyword evidence="3" id="KW-1185">Reference proteome</keyword>
<accession>A0AAW2YJY7</accession>
<dbReference type="InterPro" id="IPR000305">
    <property type="entry name" value="GIY-YIG_endonuc"/>
</dbReference>
<evidence type="ECO:0000313" key="3">
    <source>
        <dbReference type="Proteomes" id="UP001431209"/>
    </source>
</evidence>
<feature type="domain" description="GIY-YIG" evidence="1">
    <location>
        <begin position="54"/>
        <end position="142"/>
    </location>
</feature>
<proteinExistence type="predicted"/>
<dbReference type="Proteomes" id="UP001431209">
    <property type="component" value="Unassembled WGS sequence"/>
</dbReference>
<name>A0AAW2YJY7_9EUKA</name>
<dbReference type="SMART" id="SM00465">
    <property type="entry name" value="GIYc"/>
    <property type="match status" value="1"/>
</dbReference>
<dbReference type="Pfam" id="PF01541">
    <property type="entry name" value="GIY-YIG"/>
    <property type="match status" value="1"/>
</dbReference>
<sequence length="166" mass="19972">MFKPIRLRIFNNVSARNFNWFKFPSSSTSNPLFYKHLDLYTDGFNKICPYKEFSHPGIYKITNRKNGMMYIGMSLDIRKRIKQHIRDAFLYRYDKSSRQHDDSSVVSQAVAENDFDFDYEILEKIPLIKARTLTTAQLKKLLREKEREWIMNYKSYERNVGYNQVK</sequence>
<dbReference type="PROSITE" id="PS50164">
    <property type="entry name" value="GIY_YIG"/>
    <property type="match status" value="1"/>
</dbReference>
<comment type="caution">
    <text evidence="2">The sequence shown here is derived from an EMBL/GenBank/DDBJ whole genome shotgun (WGS) entry which is preliminary data.</text>
</comment>
<reference evidence="2 3" key="1">
    <citation type="submission" date="2024-03" db="EMBL/GenBank/DDBJ databases">
        <title>The Acrasis kona genome and developmental transcriptomes reveal deep origins of eukaryotic multicellular pathways.</title>
        <authorList>
            <person name="Sheikh S."/>
            <person name="Fu C.-J."/>
            <person name="Brown M.W."/>
            <person name="Baldauf S.L."/>
        </authorList>
    </citation>
    <scope>NUCLEOTIDE SEQUENCE [LARGE SCALE GENOMIC DNA]</scope>
    <source>
        <strain evidence="2 3">ATCC MYA-3509</strain>
    </source>
</reference>
<evidence type="ECO:0000313" key="2">
    <source>
        <dbReference type="EMBL" id="KAL0477351.1"/>
    </source>
</evidence>
<protein>
    <submittedName>
        <fullName evidence="2">UvrC</fullName>
    </submittedName>
</protein>
<dbReference type="SUPFAM" id="SSF82771">
    <property type="entry name" value="GIY-YIG endonuclease"/>
    <property type="match status" value="1"/>
</dbReference>
<dbReference type="Gene3D" id="3.40.1440.10">
    <property type="entry name" value="GIY-YIG endonuclease"/>
    <property type="match status" value="1"/>
</dbReference>
<gene>
    <name evidence="2" type="ORF">AKO1_005758</name>
</gene>